<dbReference type="OrthoDB" id="8419894at2"/>
<name>A0A0L8C1F2_ENSAD</name>
<protein>
    <submittedName>
        <fullName evidence="1">Uncharacterized protein</fullName>
    </submittedName>
</protein>
<organism evidence="1 2">
    <name type="scientific">Ensifer adhaerens</name>
    <name type="common">Sinorhizobium morelense</name>
    <dbReference type="NCBI Taxonomy" id="106592"/>
    <lineage>
        <taxon>Bacteria</taxon>
        <taxon>Pseudomonadati</taxon>
        <taxon>Pseudomonadota</taxon>
        <taxon>Alphaproteobacteria</taxon>
        <taxon>Hyphomicrobiales</taxon>
        <taxon>Rhizobiaceae</taxon>
        <taxon>Sinorhizobium/Ensifer group</taxon>
        <taxon>Ensifer</taxon>
    </lineage>
</organism>
<evidence type="ECO:0000313" key="1">
    <source>
        <dbReference type="EMBL" id="KOF20777.1"/>
    </source>
</evidence>
<dbReference type="Proteomes" id="UP000037425">
    <property type="component" value="Unassembled WGS sequence"/>
</dbReference>
<comment type="caution">
    <text evidence="1">The sequence shown here is derived from an EMBL/GenBank/DDBJ whole genome shotgun (WGS) entry which is preliminary data.</text>
</comment>
<accession>A0A0L8C1F2</accession>
<sequence length="121" mass="13104">MLSADQGDQGPFWTRPIPVGQAELSPSVLEEIDSNGGRTGFRGYVLQIFDAPNTRPSGVLEIAFNRKQRRACGVYECEASGAATRQNRAVLATDPVWLAATTPQEAANVLFQTLVDRAPDL</sequence>
<evidence type="ECO:0000313" key="2">
    <source>
        <dbReference type="Proteomes" id="UP000037425"/>
    </source>
</evidence>
<dbReference type="EMBL" id="LGAP01000002">
    <property type="protein sequence ID" value="KOF20777.1"/>
    <property type="molecule type" value="Genomic_DNA"/>
</dbReference>
<proteinExistence type="predicted"/>
<dbReference type="PATRIC" id="fig|106592.7.peg.2603"/>
<gene>
    <name evidence="1" type="ORF">AC244_04890</name>
</gene>
<dbReference type="AlphaFoldDB" id="A0A0L8C1F2"/>
<reference evidence="2" key="1">
    <citation type="submission" date="2015-07" db="EMBL/GenBank/DDBJ databases">
        <title>Whole genome sequence of an Ensifer adhaerens strain isolated from a cave pool in the Wind Cave National Park.</title>
        <authorList>
            <person name="Eng W.W.H."/>
            <person name="Gan H.M."/>
            <person name="Barton H.A."/>
            <person name="Savka M.A."/>
        </authorList>
    </citation>
    <scope>NUCLEOTIDE SEQUENCE [LARGE SCALE GENOMIC DNA]</scope>
    <source>
        <strain evidence="2">SD006</strain>
    </source>
</reference>
<dbReference type="RefSeq" id="WP_053247706.1">
    <property type="nucleotide sequence ID" value="NZ_LGAP01000002.1"/>
</dbReference>